<keyword evidence="3" id="KW-1185">Reference proteome</keyword>
<dbReference type="AlphaFoldDB" id="A0A8H7T1S4"/>
<dbReference type="OrthoDB" id="5176208at2759"/>
<comment type="caution">
    <text evidence="2">The sequence shown here is derived from an EMBL/GenBank/DDBJ whole genome shotgun (WGS) entry which is preliminary data.</text>
</comment>
<evidence type="ECO:0000313" key="3">
    <source>
        <dbReference type="Proteomes" id="UP000664132"/>
    </source>
</evidence>
<dbReference type="EMBL" id="JAFJYH010000612">
    <property type="protein sequence ID" value="KAG4410702.1"/>
    <property type="molecule type" value="Genomic_DNA"/>
</dbReference>
<dbReference type="Proteomes" id="UP000664132">
    <property type="component" value="Unassembled WGS sequence"/>
</dbReference>
<evidence type="ECO:0000313" key="2">
    <source>
        <dbReference type="EMBL" id="KAG4410702.1"/>
    </source>
</evidence>
<name>A0A8H7T1S4_9HELO</name>
<organism evidence="2 3">
    <name type="scientific">Cadophora malorum</name>
    <dbReference type="NCBI Taxonomy" id="108018"/>
    <lineage>
        <taxon>Eukaryota</taxon>
        <taxon>Fungi</taxon>
        <taxon>Dikarya</taxon>
        <taxon>Ascomycota</taxon>
        <taxon>Pezizomycotina</taxon>
        <taxon>Leotiomycetes</taxon>
        <taxon>Helotiales</taxon>
        <taxon>Ploettnerulaceae</taxon>
        <taxon>Cadophora</taxon>
    </lineage>
</organism>
<keyword evidence="1" id="KW-0732">Signal</keyword>
<evidence type="ECO:0000256" key="1">
    <source>
        <dbReference type="SAM" id="SignalP"/>
    </source>
</evidence>
<proteinExistence type="predicted"/>
<feature type="signal peptide" evidence="1">
    <location>
        <begin position="1"/>
        <end position="20"/>
    </location>
</feature>
<accession>A0A8H7T1S4</accession>
<gene>
    <name evidence="2" type="ORF">IFR04_016166</name>
</gene>
<feature type="chain" id="PRO_5034588475" evidence="1">
    <location>
        <begin position="21"/>
        <end position="123"/>
    </location>
</feature>
<protein>
    <submittedName>
        <fullName evidence="2">Uncharacterized protein</fullName>
    </submittedName>
</protein>
<reference evidence="2" key="1">
    <citation type="submission" date="2021-02" db="EMBL/GenBank/DDBJ databases">
        <title>Genome sequence Cadophora malorum strain M34.</title>
        <authorList>
            <person name="Stefanovic E."/>
            <person name="Vu D."/>
            <person name="Scully C."/>
            <person name="Dijksterhuis J."/>
            <person name="Roader J."/>
            <person name="Houbraken J."/>
        </authorList>
    </citation>
    <scope>NUCLEOTIDE SEQUENCE</scope>
    <source>
        <strain evidence="2">M34</strain>
    </source>
</reference>
<sequence>MYLLLPLSLLTLFSLDLASAANFIDYNPQPGVQAEFKPFFQALVDAAENPNITTGFTDYFPADGMQTTLTLHCVGAARIQACKEYFLADGRQLVHFPKTTFVANNNATATTYEAHVIKRNIRF</sequence>